<dbReference type="EMBL" id="JAGSGD010000001">
    <property type="protein sequence ID" value="MBR7618568.1"/>
    <property type="molecule type" value="Genomic_DNA"/>
</dbReference>
<name>A0A941D0C8_9CAUL</name>
<dbReference type="Proteomes" id="UP000622580">
    <property type="component" value="Unassembled WGS sequence"/>
</dbReference>
<reference evidence="2" key="1">
    <citation type="submission" date="2021-04" db="EMBL/GenBank/DDBJ databases">
        <title>Draft genome assembly of strain Phenylobacterium sp. 20VBR1 using MiniION and Illumina platforms.</title>
        <authorList>
            <person name="Thomas F.A."/>
            <person name="Krishnan K.P."/>
            <person name="Sinha R.K."/>
        </authorList>
    </citation>
    <scope>NUCLEOTIDE SEQUENCE</scope>
    <source>
        <strain evidence="2">20VBR1</strain>
    </source>
</reference>
<sequence>MPLNMLFRLLGLIMVVLGLLNVALGFLPATMTAKIPAQLVLTQGFAQSVSLLGLGAMIYLLAEIAAKRPAKSY</sequence>
<keyword evidence="1" id="KW-0472">Membrane</keyword>
<keyword evidence="1" id="KW-0812">Transmembrane</keyword>
<organism evidence="2 3">
    <name type="scientific">Phenylobacterium glaciei</name>
    <dbReference type="NCBI Taxonomy" id="2803784"/>
    <lineage>
        <taxon>Bacteria</taxon>
        <taxon>Pseudomonadati</taxon>
        <taxon>Pseudomonadota</taxon>
        <taxon>Alphaproteobacteria</taxon>
        <taxon>Caulobacterales</taxon>
        <taxon>Caulobacteraceae</taxon>
        <taxon>Phenylobacterium</taxon>
    </lineage>
</organism>
<gene>
    <name evidence="2" type="ORF">JKL49_04135</name>
</gene>
<keyword evidence="3" id="KW-1185">Reference proteome</keyword>
<keyword evidence="1" id="KW-1133">Transmembrane helix</keyword>
<evidence type="ECO:0000313" key="3">
    <source>
        <dbReference type="Proteomes" id="UP000622580"/>
    </source>
</evidence>
<dbReference type="AlphaFoldDB" id="A0A941D0C8"/>
<proteinExistence type="predicted"/>
<evidence type="ECO:0000313" key="2">
    <source>
        <dbReference type="EMBL" id="MBR7618568.1"/>
    </source>
</evidence>
<protein>
    <submittedName>
        <fullName evidence="2">Uncharacterized protein</fullName>
    </submittedName>
</protein>
<comment type="caution">
    <text evidence="2">The sequence shown here is derived from an EMBL/GenBank/DDBJ whole genome shotgun (WGS) entry which is preliminary data.</text>
</comment>
<dbReference type="RefSeq" id="WP_215338445.1">
    <property type="nucleotide sequence ID" value="NZ_JAGSGD010000001.1"/>
</dbReference>
<accession>A0A941D0C8</accession>
<evidence type="ECO:0000256" key="1">
    <source>
        <dbReference type="SAM" id="Phobius"/>
    </source>
</evidence>
<feature type="transmembrane region" description="Helical" evidence="1">
    <location>
        <begin position="41"/>
        <end position="62"/>
    </location>
</feature>